<dbReference type="PANTHER" id="PTHR31528">
    <property type="entry name" value="4-AMINO-5-HYDROXYMETHYL-2-METHYLPYRIMIDINE PHOSPHATE SYNTHASE THI11-RELATED"/>
    <property type="match status" value="1"/>
</dbReference>
<dbReference type="Pfam" id="PF09084">
    <property type="entry name" value="NMT1"/>
    <property type="match status" value="1"/>
</dbReference>
<reference evidence="4" key="1">
    <citation type="submission" date="2017-02" db="EMBL/GenBank/DDBJ databases">
        <authorList>
            <person name="Varghese N."/>
            <person name="Submissions S."/>
        </authorList>
    </citation>
    <scope>NUCLEOTIDE SEQUENCE [LARGE SCALE GENOMIC DNA]</scope>
    <source>
        <strain evidence="4">ATCC 27094</strain>
    </source>
</reference>
<organism evidence="3 4">
    <name type="scientific">Enhydrobacter aerosaccus</name>
    <dbReference type="NCBI Taxonomy" id="225324"/>
    <lineage>
        <taxon>Bacteria</taxon>
        <taxon>Pseudomonadati</taxon>
        <taxon>Pseudomonadota</taxon>
        <taxon>Alphaproteobacteria</taxon>
        <taxon>Hyphomicrobiales</taxon>
        <taxon>Enhydrobacter</taxon>
    </lineage>
</organism>
<dbReference type="PANTHER" id="PTHR31528:SF15">
    <property type="entry name" value="RIBOFLAVIN-BINDING PROTEIN RIBY"/>
    <property type="match status" value="1"/>
</dbReference>
<sequence length="342" mass="37243">MGLASRLSVVAAAVAGLWTFEANAQQPVVTQLGWLRIGEYAPILIAEAKGFFKEEGIDHKTVDGGPGKNPIPIVAVGQAQFGLATNGMMLVSARLAKDPVDVVAVGTLFQQAPSAYLSIAAPDAPAPKPKDMEGKTVGVQAGSEFMFHAFTKKNGVDESKVKLVQVNATVEPLMVGKIDFFSGWVVNQTYQIEQEAAKPDAPPTVKGKSWKAMRFADYGIPAYTDVIFTSTDLLKKNPELVRHYLSAVAKGMQYVIDHPDESAELLAKFPGQIEDVNKLKWRFKLQNPLFQSDDTKKNGLLWMSPAIWDQMIGFLKEGDQIPRIIPAAEVMTDAYIAKPSLP</sequence>
<dbReference type="SUPFAM" id="SSF53850">
    <property type="entry name" value="Periplasmic binding protein-like II"/>
    <property type="match status" value="1"/>
</dbReference>
<evidence type="ECO:0000256" key="1">
    <source>
        <dbReference type="SAM" id="SignalP"/>
    </source>
</evidence>
<evidence type="ECO:0000313" key="4">
    <source>
        <dbReference type="Proteomes" id="UP000190092"/>
    </source>
</evidence>
<protein>
    <submittedName>
        <fullName evidence="3">NMT1/THI5 like</fullName>
    </submittedName>
</protein>
<keyword evidence="1" id="KW-0732">Signal</keyword>
<keyword evidence="4" id="KW-1185">Reference proteome</keyword>
<feature type="domain" description="SsuA/THI5-like" evidence="2">
    <location>
        <begin position="40"/>
        <end position="261"/>
    </location>
</feature>
<feature type="signal peptide" evidence="1">
    <location>
        <begin position="1"/>
        <end position="24"/>
    </location>
</feature>
<evidence type="ECO:0000259" key="2">
    <source>
        <dbReference type="Pfam" id="PF09084"/>
    </source>
</evidence>
<dbReference type="GO" id="GO:0009228">
    <property type="term" value="P:thiamine biosynthetic process"/>
    <property type="evidence" value="ECO:0007669"/>
    <property type="project" value="InterPro"/>
</dbReference>
<feature type="chain" id="PRO_5012459346" evidence="1">
    <location>
        <begin position="25"/>
        <end position="342"/>
    </location>
</feature>
<dbReference type="InterPro" id="IPR015168">
    <property type="entry name" value="SsuA/THI5"/>
</dbReference>
<evidence type="ECO:0000313" key="3">
    <source>
        <dbReference type="EMBL" id="SKA32601.1"/>
    </source>
</evidence>
<dbReference type="InterPro" id="IPR027939">
    <property type="entry name" value="NMT1/THI5"/>
</dbReference>
<dbReference type="STRING" id="225324.SAMN02745126_05284"/>
<name>A0A1T4SXF2_9HYPH</name>
<dbReference type="RefSeq" id="WP_085937012.1">
    <property type="nucleotide sequence ID" value="NZ_FUWJ01000010.1"/>
</dbReference>
<gene>
    <name evidence="3" type="ORF">SAMN02745126_05284</name>
</gene>
<dbReference type="EMBL" id="FUWJ01000010">
    <property type="protein sequence ID" value="SKA32601.1"/>
    <property type="molecule type" value="Genomic_DNA"/>
</dbReference>
<dbReference type="OrthoDB" id="7431968at2"/>
<dbReference type="Gene3D" id="3.40.190.10">
    <property type="entry name" value="Periplasmic binding protein-like II"/>
    <property type="match status" value="2"/>
</dbReference>
<proteinExistence type="predicted"/>
<dbReference type="AlphaFoldDB" id="A0A1T4SXF2"/>
<dbReference type="Proteomes" id="UP000190092">
    <property type="component" value="Unassembled WGS sequence"/>
</dbReference>
<accession>A0A1T4SXF2</accession>